<name>A0A455BTU5_PHYMC</name>
<feature type="compositionally biased region" description="Basic residues" evidence="1">
    <location>
        <begin position="210"/>
        <end position="220"/>
    </location>
</feature>
<evidence type="ECO:0000256" key="1">
    <source>
        <dbReference type="SAM" id="MobiDB-lite"/>
    </source>
</evidence>
<evidence type="ECO:0000313" key="2">
    <source>
        <dbReference type="Proteomes" id="UP000248484"/>
    </source>
</evidence>
<protein>
    <submittedName>
        <fullName evidence="3">Translation initiation factor IF-2-like</fullName>
    </submittedName>
</protein>
<dbReference type="InParanoid" id="A0A455BTU5"/>
<organism evidence="2 3">
    <name type="scientific">Physeter macrocephalus</name>
    <name type="common">Sperm whale</name>
    <name type="synonym">Physeter catodon</name>
    <dbReference type="NCBI Taxonomy" id="9755"/>
    <lineage>
        <taxon>Eukaryota</taxon>
        <taxon>Metazoa</taxon>
        <taxon>Chordata</taxon>
        <taxon>Craniata</taxon>
        <taxon>Vertebrata</taxon>
        <taxon>Euteleostomi</taxon>
        <taxon>Mammalia</taxon>
        <taxon>Eutheria</taxon>
        <taxon>Laurasiatheria</taxon>
        <taxon>Artiodactyla</taxon>
        <taxon>Whippomorpha</taxon>
        <taxon>Cetacea</taxon>
        <taxon>Odontoceti</taxon>
        <taxon>Physeteridae</taxon>
        <taxon>Physeter</taxon>
    </lineage>
</organism>
<feature type="compositionally biased region" description="Pro residues" evidence="1">
    <location>
        <begin position="125"/>
        <end position="134"/>
    </location>
</feature>
<feature type="region of interest" description="Disordered" evidence="1">
    <location>
        <begin position="1"/>
        <end position="35"/>
    </location>
</feature>
<dbReference type="GeneID" id="102986537"/>
<dbReference type="RefSeq" id="XP_028352400.1">
    <property type="nucleotide sequence ID" value="XM_028496599.1"/>
</dbReference>
<feature type="region of interest" description="Disordered" evidence="1">
    <location>
        <begin position="200"/>
        <end position="220"/>
    </location>
</feature>
<feature type="compositionally biased region" description="Low complexity" evidence="1">
    <location>
        <begin position="101"/>
        <end position="124"/>
    </location>
</feature>
<accession>A0A455BTU5</accession>
<sequence length="265" mass="29559">MRKGSPSVPGAGSRGSPRQRRALPEARGRRRGRNSSHFLCAARYVACSLPDRRAARRWGPAARAGHQPRLAAALASPSRSRFPAGRPSSRATKPALERPRAGAALPGPRLLPARPQPAESLPPQGRLPPRPPPCTLTRGSPESQFETEGGLCYVTLGYRCCPQLCWIFRPPCPGPLLHTNSRWSSRGGFTARAPRPRISPCSKTCSPRSPHTRYSHRPHKSRWRQVQKHRIHLPNSQWQTVSSLPWYFLKASPRDPRLWPVFLKC</sequence>
<feature type="compositionally biased region" description="Low complexity" evidence="1">
    <location>
        <begin position="58"/>
        <end position="84"/>
    </location>
</feature>
<gene>
    <name evidence="3" type="primary">LOC102986537</name>
</gene>
<reference evidence="3" key="1">
    <citation type="submission" date="2025-08" db="UniProtKB">
        <authorList>
            <consortium name="RefSeq"/>
        </authorList>
    </citation>
    <scope>IDENTIFICATION</scope>
    <source>
        <tissue evidence="3">Muscle</tissue>
    </source>
</reference>
<dbReference type="KEGG" id="pcad:102986537"/>
<keyword evidence="2" id="KW-1185">Reference proteome</keyword>
<feature type="region of interest" description="Disordered" evidence="1">
    <location>
        <begin position="58"/>
        <end position="144"/>
    </location>
</feature>
<evidence type="ECO:0000313" key="3">
    <source>
        <dbReference type="RefSeq" id="XP_028352400.1"/>
    </source>
</evidence>
<proteinExistence type="predicted"/>
<dbReference type="Proteomes" id="UP000248484">
    <property type="component" value="Chromosome 12"/>
</dbReference>
<dbReference type="AlphaFoldDB" id="A0A455BTU5"/>